<gene>
    <name evidence="3" type="ORF">US62_C0006G0021</name>
</gene>
<feature type="domain" description="UDP-N-acetylglucosamine 2-epimerase" evidence="2">
    <location>
        <begin position="82"/>
        <end position="331"/>
    </location>
</feature>
<organism evidence="3 4">
    <name type="scientific">Candidatus Woesebacteria bacterium GW2011_GWA1_37_8</name>
    <dbReference type="NCBI Taxonomy" id="1618546"/>
    <lineage>
        <taxon>Bacteria</taxon>
        <taxon>Candidatus Woeseibacteriota</taxon>
    </lineage>
</organism>
<dbReference type="Proteomes" id="UP000034603">
    <property type="component" value="Unassembled WGS sequence"/>
</dbReference>
<dbReference type="InterPro" id="IPR003331">
    <property type="entry name" value="UDP_GlcNAc_Epimerase_2_dom"/>
</dbReference>
<dbReference type="PANTHER" id="PTHR43174:SF3">
    <property type="entry name" value="UDP-N-ACETYLGLUCOSAMINE 2-EPIMERASE"/>
    <property type="match status" value="1"/>
</dbReference>
<protein>
    <submittedName>
        <fullName evidence="3">UDP-N-acetylglucosamine 2-epimerase</fullName>
    </submittedName>
</protein>
<comment type="similarity">
    <text evidence="1">Belongs to the UDP-N-acetylglucosamine 2-epimerase family.</text>
</comment>
<dbReference type="PANTHER" id="PTHR43174">
    <property type="entry name" value="UDP-N-ACETYLGLUCOSAMINE 2-EPIMERASE"/>
    <property type="match status" value="1"/>
</dbReference>
<dbReference type="EMBL" id="LBTR01000006">
    <property type="protein sequence ID" value="KKQ46010.1"/>
    <property type="molecule type" value="Genomic_DNA"/>
</dbReference>
<dbReference type="GO" id="GO:0016853">
    <property type="term" value="F:isomerase activity"/>
    <property type="evidence" value="ECO:0007669"/>
    <property type="project" value="UniProtKB-KW"/>
</dbReference>
<keyword evidence="1" id="KW-0413">Isomerase</keyword>
<evidence type="ECO:0000313" key="3">
    <source>
        <dbReference type="EMBL" id="KKQ46010.1"/>
    </source>
</evidence>
<sequence>MNKYFYFFLGTNAELIKFAPVIKALRKRKAKVKLIYSGQNIVNFDDYGEWIGDLKPTIAFKEKKNKSSVFQFILWTFKTLFLGMTRLKKEFKRDPKDKIYFIIHDDTVSALIGALIAKFHRLTLVHIESGLFSFNYSEPFPEEICRHINATLSDIVFTPNKWGIHNLRHVKGQKVVTGENTLIEMYHWAIKKKWTIPKPRVRGKYYILILHRQEHVFLKKDWSLNLLEMIFKNTDKDLTCVLLSFPLTVRMIESLDIKFNHRLWKHIQLLSPIPYPDFMKFMKGAEFIATDGCTNQLEAYYMGLPCLALRNRTEQIEGLNQNVVLSKGNKKITVEFLKNFKRFVRKPASVTQMPSTVIANYLLKH</sequence>
<dbReference type="SUPFAM" id="SSF53756">
    <property type="entry name" value="UDP-Glycosyltransferase/glycogen phosphorylase"/>
    <property type="match status" value="1"/>
</dbReference>
<evidence type="ECO:0000259" key="2">
    <source>
        <dbReference type="Pfam" id="PF02350"/>
    </source>
</evidence>
<dbReference type="InterPro" id="IPR029767">
    <property type="entry name" value="WecB-like"/>
</dbReference>
<accession>A0A0G0I4V6</accession>
<dbReference type="Pfam" id="PF02350">
    <property type="entry name" value="Epimerase_2"/>
    <property type="match status" value="1"/>
</dbReference>
<evidence type="ECO:0000313" key="4">
    <source>
        <dbReference type="Proteomes" id="UP000034603"/>
    </source>
</evidence>
<name>A0A0G0I4V6_9BACT</name>
<evidence type="ECO:0000256" key="1">
    <source>
        <dbReference type="RuleBase" id="RU003513"/>
    </source>
</evidence>
<proteinExistence type="inferred from homology"/>
<reference evidence="3 4" key="1">
    <citation type="journal article" date="2015" name="Nature">
        <title>rRNA introns, odd ribosomes, and small enigmatic genomes across a large radiation of phyla.</title>
        <authorList>
            <person name="Brown C.T."/>
            <person name="Hug L.A."/>
            <person name="Thomas B.C."/>
            <person name="Sharon I."/>
            <person name="Castelle C.J."/>
            <person name="Singh A."/>
            <person name="Wilkins M.J."/>
            <person name="Williams K.H."/>
            <person name="Banfield J.F."/>
        </authorList>
    </citation>
    <scope>NUCLEOTIDE SEQUENCE [LARGE SCALE GENOMIC DNA]</scope>
</reference>
<dbReference type="AlphaFoldDB" id="A0A0G0I4V6"/>
<comment type="caution">
    <text evidence="3">The sequence shown here is derived from an EMBL/GenBank/DDBJ whole genome shotgun (WGS) entry which is preliminary data.</text>
</comment>
<dbReference type="Gene3D" id="3.40.50.2000">
    <property type="entry name" value="Glycogen Phosphorylase B"/>
    <property type="match status" value="2"/>
</dbReference>